<evidence type="ECO:0000256" key="9">
    <source>
        <dbReference type="ARBA" id="ARBA00034078"/>
    </source>
</evidence>
<accession>A0B6I4</accession>
<keyword evidence="7 10" id="KW-0408">Iron</keyword>
<dbReference type="SUPFAM" id="SSF63380">
    <property type="entry name" value="Riboflavin synthase domain-like"/>
    <property type="match status" value="1"/>
</dbReference>
<dbReference type="InterPro" id="IPR012165">
    <property type="entry name" value="Cyt_c3_hydrogenase_gsu"/>
</dbReference>
<reference evidence="12 13" key="1">
    <citation type="submission" date="2006-10" db="EMBL/GenBank/DDBJ databases">
        <title>Complete sequence of Methanosaeta thermophila PT.</title>
        <authorList>
            <consortium name="US DOE Joint Genome Institute"/>
            <person name="Copeland A."/>
            <person name="Lucas S."/>
            <person name="Lapidus A."/>
            <person name="Barry K."/>
            <person name="Detter J.C."/>
            <person name="Glavina del Rio T."/>
            <person name="Hammon N."/>
            <person name="Israni S."/>
            <person name="Pitluck S."/>
            <person name="Chain P."/>
            <person name="Malfatti S."/>
            <person name="Shin M."/>
            <person name="Vergez L."/>
            <person name="Schmutz J."/>
            <person name="Larimer F."/>
            <person name="Land M."/>
            <person name="Hauser L."/>
            <person name="Kyrpides N."/>
            <person name="Kim E."/>
            <person name="Smith K.S."/>
            <person name="Ingram-Smith C."/>
            <person name="Richardson P."/>
        </authorList>
    </citation>
    <scope>NUCLEOTIDE SEQUENCE [LARGE SCALE GENOMIC DNA]</scope>
    <source>
        <strain evidence="13">DSM 6194 / JCM 14653 / NBRC 101360 / PT</strain>
    </source>
</reference>
<evidence type="ECO:0000256" key="1">
    <source>
        <dbReference type="ARBA" id="ARBA00022448"/>
    </source>
</evidence>
<dbReference type="InterPro" id="IPR001433">
    <property type="entry name" value="OxRdtase_FAD/NAD-bd"/>
</dbReference>
<dbReference type="GO" id="GO:0046872">
    <property type="term" value="F:metal ion binding"/>
    <property type="evidence" value="ECO:0007669"/>
    <property type="project" value="UniProtKB-KW"/>
</dbReference>
<dbReference type="AlphaFoldDB" id="A0B6I4"/>
<evidence type="ECO:0000256" key="6">
    <source>
        <dbReference type="ARBA" id="ARBA00022982"/>
    </source>
</evidence>
<keyword evidence="8 10" id="KW-0411">Iron-sulfur</keyword>
<dbReference type="InterPro" id="IPR019480">
    <property type="entry name" value="Dihydroorotate_DH_Fe-S-bd"/>
</dbReference>
<dbReference type="Pfam" id="PF00175">
    <property type="entry name" value="NAD_binding_1"/>
    <property type="match status" value="1"/>
</dbReference>
<evidence type="ECO:0000313" key="12">
    <source>
        <dbReference type="EMBL" id="ABK14308.1"/>
    </source>
</evidence>
<keyword evidence="1" id="KW-0813">Transport</keyword>
<sequence>MSEYIPLQAEIVDIDRVTHDSYLISLQILDRDVSFTYRPGQFVMVSLFGMGECPISIASSPTRNVLQLCIRRAGRITNGIMDSMIGDVLGIRGPLGNGFPIDKMHKSIVIAGGGSGFATLRSLINYIVDRRDEFEEVFVAYGARTRQDLYFMQEYKSWKMEGIEIELTVDVGDESWRGNVGMVPELLDRMDISPPASAAICGPLPMIRAVANRLLENGFRGSDILLSMERHMKCGIGKCEHCTIGPYRVCKEGPVFPYNTIRDLL</sequence>
<dbReference type="GeneID" id="4463430"/>
<feature type="binding site" evidence="10">
    <location>
        <position position="242"/>
    </location>
    <ligand>
        <name>[2Fe-2S] cluster</name>
        <dbReference type="ChEBI" id="CHEBI:190135"/>
    </ligand>
</feature>
<organism evidence="12 13">
    <name type="scientific">Methanothrix thermoacetophila (strain DSM 6194 / JCM 14653 / NBRC 101360 / PT)</name>
    <name type="common">Methanosaeta thermophila</name>
    <dbReference type="NCBI Taxonomy" id="349307"/>
    <lineage>
        <taxon>Archaea</taxon>
        <taxon>Methanobacteriati</taxon>
        <taxon>Methanobacteriota</taxon>
        <taxon>Stenosarchaea group</taxon>
        <taxon>Methanomicrobia</taxon>
        <taxon>Methanotrichales</taxon>
        <taxon>Methanotrichaceae</taxon>
        <taxon>Methanothrix</taxon>
    </lineage>
</organism>
<dbReference type="Gene3D" id="2.10.240.10">
    <property type="entry name" value="Dihydroorotate dehydrogenase, electron transfer subunit"/>
    <property type="match status" value="1"/>
</dbReference>
<evidence type="ECO:0000256" key="4">
    <source>
        <dbReference type="ARBA" id="ARBA00022723"/>
    </source>
</evidence>
<dbReference type="InterPro" id="IPR017938">
    <property type="entry name" value="Riboflavin_synthase-like_b-brl"/>
</dbReference>
<keyword evidence="6" id="KW-0249">Electron transport</keyword>
<dbReference type="STRING" id="349307.Mthe_0517"/>
<proteinExistence type="predicted"/>
<evidence type="ECO:0000256" key="2">
    <source>
        <dbReference type="ARBA" id="ARBA00022630"/>
    </source>
</evidence>
<keyword evidence="13" id="KW-1185">Reference proteome</keyword>
<evidence type="ECO:0000256" key="7">
    <source>
        <dbReference type="ARBA" id="ARBA00023004"/>
    </source>
</evidence>
<dbReference type="GO" id="GO:0016491">
    <property type="term" value="F:oxidoreductase activity"/>
    <property type="evidence" value="ECO:0007669"/>
    <property type="project" value="InterPro"/>
</dbReference>
<dbReference type="GO" id="GO:0050660">
    <property type="term" value="F:flavin adenine dinucleotide binding"/>
    <property type="evidence" value="ECO:0007669"/>
    <property type="project" value="InterPro"/>
</dbReference>
<dbReference type="InterPro" id="IPR050353">
    <property type="entry name" value="PyrK_electron_transfer"/>
</dbReference>
<dbReference type="InterPro" id="IPR017927">
    <property type="entry name" value="FAD-bd_FR_type"/>
</dbReference>
<dbReference type="GO" id="GO:0051537">
    <property type="term" value="F:2 iron, 2 sulfur cluster binding"/>
    <property type="evidence" value="ECO:0007669"/>
    <property type="project" value="UniProtKB-KW"/>
</dbReference>
<evidence type="ECO:0000313" key="13">
    <source>
        <dbReference type="Proteomes" id="UP000000674"/>
    </source>
</evidence>
<dbReference type="GO" id="GO:0006221">
    <property type="term" value="P:pyrimidine nucleotide biosynthetic process"/>
    <property type="evidence" value="ECO:0007669"/>
    <property type="project" value="InterPro"/>
</dbReference>
<dbReference type="PROSITE" id="PS51384">
    <property type="entry name" value="FAD_FR"/>
    <property type="match status" value="1"/>
</dbReference>
<dbReference type="CDD" id="cd06221">
    <property type="entry name" value="sulfite_reductase_like"/>
    <property type="match status" value="1"/>
</dbReference>
<name>A0B6I4_METTP</name>
<dbReference type="Pfam" id="PF00970">
    <property type="entry name" value="FAD_binding_6"/>
    <property type="match status" value="1"/>
</dbReference>
<dbReference type="PIRSF" id="PIRSF006816">
    <property type="entry name" value="Cyc3_hyd_g"/>
    <property type="match status" value="1"/>
</dbReference>
<feature type="domain" description="FAD-binding FR-type" evidence="11">
    <location>
        <begin position="4"/>
        <end position="101"/>
    </location>
</feature>
<keyword evidence="5" id="KW-0274">FAD</keyword>
<feature type="binding site" evidence="10">
    <location>
        <position position="250"/>
    </location>
    <ligand>
        <name>[2Fe-2S] cluster</name>
        <dbReference type="ChEBI" id="CHEBI:190135"/>
    </ligand>
</feature>
<evidence type="ECO:0000256" key="3">
    <source>
        <dbReference type="ARBA" id="ARBA00022714"/>
    </source>
</evidence>
<dbReference type="KEGG" id="mtp:Mthe_0517"/>
<evidence type="ECO:0000259" key="11">
    <source>
        <dbReference type="PROSITE" id="PS51384"/>
    </source>
</evidence>
<dbReference type="PRINTS" id="PR00410">
    <property type="entry name" value="PHEHYDRXLASE"/>
</dbReference>
<feature type="binding site" evidence="10">
    <location>
        <position position="239"/>
    </location>
    <ligand>
        <name>[2Fe-2S] cluster</name>
        <dbReference type="ChEBI" id="CHEBI:190135"/>
    </ligand>
</feature>
<dbReference type="SUPFAM" id="SSF52343">
    <property type="entry name" value="Ferredoxin reductase-like, C-terminal NADP-linked domain"/>
    <property type="match status" value="1"/>
</dbReference>
<dbReference type="Pfam" id="PF10418">
    <property type="entry name" value="DHODB_Fe-S_bind"/>
    <property type="match status" value="1"/>
</dbReference>
<dbReference type="HOGENOM" id="CLU_003827_1_1_2"/>
<dbReference type="Gene3D" id="3.40.50.80">
    <property type="entry name" value="Nucleotide-binding domain of ferredoxin-NADP reductase (FNR) module"/>
    <property type="match status" value="1"/>
</dbReference>
<dbReference type="Proteomes" id="UP000000674">
    <property type="component" value="Chromosome"/>
</dbReference>
<dbReference type="SMR" id="A0B6I4"/>
<dbReference type="InterPro" id="IPR037117">
    <property type="entry name" value="Dihydroorotate_DH_ele_sf"/>
</dbReference>
<dbReference type="PANTHER" id="PTHR43513:SF1">
    <property type="entry name" value="ANAEROBIC SULFITE REDUCTASE SUBUNIT B"/>
    <property type="match status" value="1"/>
</dbReference>
<evidence type="ECO:0000256" key="10">
    <source>
        <dbReference type="PIRSR" id="PIRSR006816-2"/>
    </source>
</evidence>
<dbReference type="RefSeq" id="WP_011695706.1">
    <property type="nucleotide sequence ID" value="NC_008553.1"/>
</dbReference>
<dbReference type="PANTHER" id="PTHR43513">
    <property type="entry name" value="DIHYDROOROTATE DEHYDROGENASE B (NAD(+)), ELECTRON TRANSFER SUBUNIT"/>
    <property type="match status" value="1"/>
</dbReference>
<evidence type="ECO:0000256" key="5">
    <source>
        <dbReference type="ARBA" id="ARBA00022827"/>
    </source>
</evidence>
<dbReference type="InterPro" id="IPR039261">
    <property type="entry name" value="FNR_nucleotide-bd"/>
</dbReference>
<keyword evidence="4 10" id="KW-0479">Metal-binding</keyword>
<keyword evidence="3 10" id="KW-0001">2Fe-2S</keyword>
<comment type="cofactor">
    <cofactor evidence="9">
        <name>[2Fe-2S] cluster</name>
        <dbReference type="ChEBI" id="CHEBI:190135"/>
    </cofactor>
</comment>
<feature type="binding site" evidence="10">
    <location>
        <position position="234"/>
    </location>
    <ligand>
        <name>[2Fe-2S] cluster</name>
        <dbReference type="ChEBI" id="CHEBI:190135"/>
    </ligand>
</feature>
<evidence type="ECO:0000256" key="8">
    <source>
        <dbReference type="ARBA" id="ARBA00023014"/>
    </source>
</evidence>
<protein>
    <submittedName>
        <fullName evidence="12">Oxidoreductase FAD/NAD(P)-binding domain protein</fullName>
    </submittedName>
</protein>
<dbReference type="InterPro" id="IPR008333">
    <property type="entry name" value="Cbr1-like_FAD-bd_dom"/>
</dbReference>
<dbReference type="EMBL" id="CP000477">
    <property type="protein sequence ID" value="ABK14308.1"/>
    <property type="molecule type" value="Genomic_DNA"/>
</dbReference>
<comment type="cofactor">
    <cofactor evidence="10">
        <name>[2Fe-2S] cluster</name>
        <dbReference type="ChEBI" id="CHEBI:190135"/>
    </cofactor>
    <text evidence="10">Binds 1 [2Fe-2S] cluster per subunit.</text>
</comment>
<dbReference type="Gene3D" id="2.40.30.10">
    <property type="entry name" value="Translation factors"/>
    <property type="match status" value="1"/>
</dbReference>
<keyword evidence="2" id="KW-0285">Flavoprotein</keyword>
<gene>
    <name evidence="12" type="ordered locus">Mthe_0517</name>
</gene>